<dbReference type="Pfam" id="PF01168">
    <property type="entry name" value="Ala_racemase_N"/>
    <property type="match status" value="1"/>
</dbReference>
<dbReference type="OrthoDB" id="9772497at2"/>
<dbReference type="EMBL" id="CCAZ020000001">
    <property type="protein sequence ID" value="CEG08579.1"/>
    <property type="molecule type" value="Genomic_DNA"/>
</dbReference>
<reference evidence="4 5" key="1">
    <citation type="journal article" date="2014" name="Genome Announc.">
        <title>Genome Sequence of Afipia felis Strain 76713, Isolated in Hospital Water Using an Amoeba Co-Culture Procedure.</title>
        <authorList>
            <person name="Benamar S."/>
            <person name="La Scola B."/>
            <person name="Croce O."/>
        </authorList>
    </citation>
    <scope>NUCLEOTIDE SEQUENCE [LARGE SCALE GENOMIC DNA]</scope>
    <source>
        <strain evidence="4 5">76713</strain>
    </source>
</reference>
<evidence type="ECO:0000313" key="4">
    <source>
        <dbReference type="EMBL" id="CEG08579.1"/>
    </source>
</evidence>
<gene>
    <name evidence="4" type="ORF">BN961_01995</name>
</gene>
<dbReference type="InterPro" id="IPR001608">
    <property type="entry name" value="Ala_racemase_N"/>
</dbReference>
<comment type="similarity">
    <text evidence="1">Belongs to the DSD1 family.</text>
</comment>
<dbReference type="STRING" id="1035.BN961_01995"/>
<dbReference type="InterPro" id="IPR042208">
    <property type="entry name" value="D-ser_dehydrat-like_sf"/>
</dbReference>
<dbReference type="GO" id="GO:0008721">
    <property type="term" value="F:D-serine ammonia-lyase activity"/>
    <property type="evidence" value="ECO:0007669"/>
    <property type="project" value="TreeGrafter"/>
</dbReference>
<dbReference type="InterPro" id="IPR051466">
    <property type="entry name" value="D-amino_acid_metab_enzyme"/>
</dbReference>
<feature type="domain" description="D-serine dehydratase-like" evidence="3">
    <location>
        <begin position="265"/>
        <end position="352"/>
    </location>
</feature>
<dbReference type="GO" id="GO:0036088">
    <property type="term" value="P:D-serine catabolic process"/>
    <property type="evidence" value="ECO:0007669"/>
    <property type="project" value="TreeGrafter"/>
</dbReference>
<keyword evidence="2" id="KW-0456">Lyase</keyword>
<evidence type="ECO:0000256" key="2">
    <source>
        <dbReference type="ARBA" id="ARBA00023239"/>
    </source>
</evidence>
<dbReference type="PANTHER" id="PTHR28004:SF2">
    <property type="entry name" value="D-SERINE DEHYDRATASE"/>
    <property type="match status" value="1"/>
</dbReference>
<protein>
    <submittedName>
        <fullName evidence="4">D-threonine aldolase</fullName>
    </submittedName>
</protein>
<dbReference type="Gene3D" id="3.20.20.10">
    <property type="entry name" value="Alanine racemase"/>
    <property type="match status" value="1"/>
</dbReference>
<dbReference type="Gene3D" id="2.40.37.20">
    <property type="entry name" value="D-serine dehydratase-like domain"/>
    <property type="match status" value="1"/>
</dbReference>
<dbReference type="InterPro" id="IPR029066">
    <property type="entry name" value="PLP-binding_barrel"/>
</dbReference>
<dbReference type="CDD" id="cd06819">
    <property type="entry name" value="PLPDE_III_LS_D-TA"/>
    <property type="match status" value="1"/>
</dbReference>
<proteinExistence type="inferred from homology"/>
<accession>A0A090MSH2</accession>
<evidence type="ECO:0000259" key="3">
    <source>
        <dbReference type="SMART" id="SM01119"/>
    </source>
</evidence>
<sequence>MTGRRPAEPGMTIAQVETPALIVDLDAMEANIKALAARVAAYPSVRVTPHAKAHKSVEIARRQMAAGAARMCCQNVAEAEAMAAGGINSILLSNEIIGVEKAKRLAQVARTAKVGVCVDHVDQVKVLADAAREADITFDVLIEIDVGMGRCGVTSAAEAVALAKDVAKHKNLHFSGLQAYHGTAQHLRHPEERVAAIAKAAAFARETADALRTAGLPCDVIAGAGTGSYENEMMSGVYNELQCGSYVFKDADYGRNDTAYPFRNALFILASVISAAAPGRAVCDAGLKSLSAESGLPVAYEAPGVTYIKATDEHGTLQLSPQATVKPGDKLKLIPGHCDPTVNLHDWLVACRGDKVEAVWPVARGW</sequence>
<dbReference type="SUPFAM" id="SSF51419">
    <property type="entry name" value="PLP-binding barrel"/>
    <property type="match status" value="1"/>
</dbReference>
<organism evidence="4 5">
    <name type="scientific">Afipia felis</name>
    <name type="common">Cat scratch disease bacillus</name>
    <dbReference type="NCBI Taxonomy" id="1035"/>
    <lineage>
        <taxon>Bacteria</taxon>
        <taxon>Pseudomonadati</taxon>
        <taxon>Pseudomonadota</taxon>
        <taxon>Alphaproteobacteria</taxon>
        <taxon>Hyphomicrobiales</taxon>
        <taxon>Nitrobacteraceae</taxon>
        <taxon>Afipia</taxon>
    </lineage>
</organism>
<evidence type="ECO:0000256" key="1">
    <source>
        <dbReference type="ARBA" id="ARBA00005323"/>
    </source>
</evidence>
<comment type="caution">
    <text evidence="4">The sequence shown here is derived from an EMBL/GenBank/DDBJ whole genome shotgun (WGS) entry which is preliminary data.</text>
</comment>
<dbReference type="PANTHER" id="PTHR28004">
    <property type="entry name" value="ZGC:162816-RELATED"/>
    <property type="match status" value="1"/>
</dbReference>
<dbReference type="Pfam" id="PF14031">
    <property type="entry name" value="D-ser_dehydrat"/>
    <property type="match status" value="1"/>
</dbReference>
<dbReference type="SMART" id="SM01119">
    <property type="entry name" value="D-ser_dehydrat"/>
    <property type="match status" value="1"/>
</dbReference>
<keyword evidence="5" id="KW-1185">Reference proteome</keyword>
<name>A0A090MSH2_AFIFE</name>
<dbReference type="Proteomes" id="UP000035762">
    <property type="component" value="Unassembled WGS sequence"/>
</dbReference>
<evidence type="ECO:0000313" key="5">
    <source>
        <dbReference type="Proteomes" id="UP000035762"/>
    </source>
</evidence>
<dbReference type="RefSeq" id="WP_048756471.1">
    <property type="nucleotide sequence ID" value="NZ_CCAZ020000001.1"/>
</dbReference>
<dbReference type="InterPro" id="IPR026956">
    <property type="entry name" value="D-ser_dehydrat-like_dom"/>
</dbReference>
<dbReference type="AlphaFoldDB" id="A0A090MSH2"/>